<accession>A0A1G7B9V1</accession>
<keyword evidence="2" id="KW-1185">Reference proteome</keyword>
<evidence type="ECO:0000313" key="2">
    <source>
        <dbReference type="Proteomes" id="UP000198994"/>
    </source>
</evidence>
<sequence length="65" mass="6843">MWATVRLDPARVGILMQTKVEVGAVTSAPLAGEHMHPLEIAGGALVVSAGPFEVWPVRRPRAGNA</sequence>
<dbReference type="RefSeq" id="WP_175583557.1">
    <property type="nucleotide sequence ID" value="NZ_FNAV01000002.1"/>
</dbReference>
<organism evidence="1 2">
    <name type="scientific">Salipiger thiooxidans</name>
    <dbReference type="NCBI Taxonomy" id="282683"/>
    <lineage>
        <taxon>Bacteria</taxon>
        <taxon>Pseudomonadati</taxon>
        <taxon>Pseudomonadota</taxon>
        <taxon>Alphaproteobacteria</taxon>
        <taxon>Rhodobacterales</taxon>
        <taxon>Roseobacteraceae</taxon>
        <taxon>Salipiger</taxon>
    </lineage>
</organism>
<evidence type="ECO:0000313" key="1">
    <source>
        <dbReference type="EMBL" id="SDE23859.1"/>
    </source>
</evidence>
<dbReference type="EMBL" id="FNAV01000002">
    <property type="protein sequence ID" value="SDE23859.1"/>
    <property type="molecule type" value="Genomic_DNA"/>
</dbReference>
<gene>
    <name evidence="1" type="ORF">SAMN04488105_10244</name>
</gene>
<name>A0A1G7B9V1_9RHOB</name>
<reference evidence="2" key="1">
    <citation type="submission" date="2016-10" db="EMBL/GenBank/DDBJ databases">
        <authorList>
            <person name="Varghese N."/>
            <person name="Submissions S."/>
        </authorList>
    </citation>
    <scope>NUCLEOTIDE SEQUENCE [LARGE SCALE GENOMIC DNA]</scope>
    <source>
        <strain evidence="2">DSM 10146</strain>
    </source>
</reference>
<protein>
    <submittedName>
        <fullName evidence="1">Uncharacterized protein</fullName>
    </submittedName>
</protein>
<dbReference type="InterPro" id="IPR037185">
    <property type="entry name" value="EmrE-like"/>
</dbReference>
<dbReference type="STRING" id="282683.SAMN04488105_10244"/>
<proteinExistence type="predicted"/>
<dbReference type="SUPFAM" id="SSF103481">
    <property type="entry name" value="Multidrug resistance efflux transporter EmrE"/>
    <property type="match status" value="1"/>
</dbReference>
<dbReference type="AlphaFoldDB" id="A0A1G7B9V1"/>
<dbReference type="Proteomes" id="UP000198994">
    <property type="component" value="Unassembled WGS sequence"/>
</dbReference>